<proteinExistence type="predicted"/>
<keyword evidence="3" id="KW-1185">Reference proteome</keyword>
<dbReference type="EMBL" id="CAJVPL010008823">
    <property type="protein sequence ID" value="CAG8675803.1"/>
    <property type="molecule type" value="Genomic_DNA"/>
</dbReference>
<name>A0A9N9EEZ0_9GLOM</name>
<gene>
    <name evidence="2" type="ORF">AGERDE_LOCUS12458</name>
</gene>
<evidence type="ECO:0000313" key="2">
    <source>
        <dbReference type="EMBL" id="CAG8675803.1"/>
    </source>
</evidence>
<dbReference type="Proteomes" id="UP000789831">
    <property type="component" value="Unassembled WGS sequence"/>
</dbReference>
<comment type="caution">
    <text evidence="2">The sequence shown here is derived from an EMBL/GenBank/DDBJ whole genome shotgun (WGS) entry which is preliminary data.</text>
</comment>
<evidence type="ECO:0000256" key="1">
    <source>
        <dbReference type="SAM" id="Coils"/>
    </source>
</evidence>
<dbReference type="AlphaFoldDB" id="A0A9N9EEZ0"/>
<sequence>MTNTHSVDSLRELNAKLLAEIVELRKENAEIPDLKRKLAEFESEKVELKARLAEALSQAVEESKRRDAEIAELKTRIEELEKCKVDSSAENVRRDVEFAKLKAEVVKLAEGAQARDGNEESKQPAQDISSEVIVNVPSTIIDQCNKGFQRDQVTFPPSCSSDSTEIILPSTSLMSLEESISGERGCVVITPDNSSEVSEFSDSKTVEILQDQQQNKEVRSHKKKEVENIVQDVFDFIVDESDKNHMTKFSITGREENSVALNNIARLYEDA</sequence>
<feature type="coiled-coil region" evidence="1">
    <location>
        <begin position="7"/>
        <end position="90"/>
    </location>
</feature>
<evidence type="ECO:0000313" key="3">
    <source>
        <dbReference type="Proteomes" id="UP000789831"/>
    </source>
</evidence>
<organism evidence="2 3">
    <name type="scientific">Ambispora gerdemannii</name>
    <dbReference type="NCBI Taxonomy" id="144530"/>
    <lineage>
        <taxon>Eukaryota</taxon>
        <taxon>Fungi</taxon>
        <taxon>Fungi incertae sedis</taxon>
        <taxon>Mucoromycota</taxon>
        <taxon>Glomeromycotina</taxon>
        <taxon>Glomeromycetes</taxon>
        <taxon>Archaeosporales</taxon>
        <taxon>Ambisporaceae</taxon>
        <taxon>Ambispora</taxon>
    </lineage>
</organism>
<accession>A0A9N9EEZ0</accession>
<protein>
    <submittedName>
        <fullName evidence="2">7743_t:CDS:1</fullName>
    </submittedName>
</protein>
<reference evidence="2" key="1">
    <citation type="submission" date="2021-06" db="EMBL/GenBank/DDBJ databases">
        <authorList>
            <person name="Kallberg Y."/>
            <person name="Tangrot J."/>
            <person name="Rosling A."/>
        </authorList>
    </citation>
    <scope>NUCLEOTIDE SEQUENCE</scope>
    <source>
        <strain evidence="2">MT106</strain>
    </source>
</reference>
<keyword evidence="1" id="KW-0175">Coiled coil</keyword>
<dbReference type="OrthoDB" id="2433875at2759"/>
<feature type="non-terminal residue" evidence="2">
    <location>
        <position position="1"/>
    </location>
</feature>